<dbReference type="Pfam" id="PF01040">
    <property type="entry name" value="UbiA"/>
    <property type="match status" value="1"/>
</dbReference>
<keyword evidence="3 5" id="KW-1133">Transmembrane helix</keyword>
<evidence type="ECO:0000256" key="1">
    <source>
        <dbReference type="ARBA" id="ARBA00004141"/>
    </source>
</evidence>
<evidence type="ECO:0000256" key="4">
    <source>
        <dbReference type="ARBA" id="ARBA00023136"/>
    </source>
</evidence>
<evidence type="ECO:0000313" key="7">
    <source>
        <dbReference type="Proteomes" id="UP000004095"/>
    </source>
</evidence>
<dbReference type="GO" id="GO:0016020">
    <property type="term" value="C:membrane"/>
    <property type="evidence" value="ECO:0007669"/>
    <property type="project" value="UniProtKB-SubCell"/>
</dbReference>
<keyword evidence="4 5" id="KW-0472">Membrane</keyword>
<dbReference type="OrthoDB" id="1467772at2"/>
<feature type="transmembrane region" description="Helical" evidence="5">
    <location>
        <begin position="50"/>
        <end position="67"/>
    </location>
</feature>
<evidence type="ECO:0000256" key="5">
    <source>
        <dbReference type="SAM" id="Phobius"/>
    </source>
</evidence>
<comment type="caution">
    <text evidence="6">The sequence shown here is derived from an EMBL/GenBank/DDBJ whole genome shotgun (WGS) entry which is preliminary data.</text>
</comment>
<name>A1ZKA3_MICM2</name>
<reference evidence="6 7" key="1">
    <citation type="submission" date="2007-01" db="EMBL/GenBank/DDBJ databases">
        <authorList>
            <person name="Haygood M."/>
            <person name="Podell S."/>
            <person name="Anderson C."/>
            <person name="Hopkinson B."/>
            <person name="Roe K."/>
            <person name="Barbeau K."/>
            <person name="Gaasterland T."/>
            <person name="Ferriera S."/>
            <person name="Johnson J."/>
            <person name="Kravitz S."/>
            <person name="Beeson K."/>
            <person name="Sutton G."/>
            <person name="Rogers Y.-H."/>
            <person name="Friedman R."/>
            <person name="Frazier M."/>
            <person name="Venter J.C."/>
        </authorList>
    </citation>
    <scope>NUCLEOTIDE SEQUENCE [LARGE SCALE GENOMIC DNA]</scope>
    <source>
        <strain evidence="6 7">ATCC 23134</strain>
    </source>
</reference>
<evidence type="ECO:0000256" key="2">
    <source>
        <dbReference type="ARBA" id="ARBA00022692"/>
    </source>
</evidence>
<feature type="transmembrane region" description="Helical" evidence="5">
    <location>
        <begin position="232"/>
        <end position="249"/>
    </location>
</feature>
<dbReference type="RefSeq" id="WP_002696714.1">
    <property type="nucleotide sequence ID" value="NZ_AAWS01000012.1"/>
</dbReference>
<proteinExistence type="predicted"/>
<dbReference type="GO" id="GO:0016765">
    <property type="term" value="F:transferase activity, transferring alkyl or aryl (other than methyl) groups"/>
    <property type="evidence" value="ECO:0007669"/>
    <property type="project" value="InterPro"/>
</dbReference>
<dbReference type="EMBL" id="AAWS01000012">
    <property type="protein sequence ID" value="EAY29129.1"/>
    <property type="molecule type" value="Genomic_DNA"/>
</dbReference>
<evidence type="ECO:0000256" key="3">
    <source>
        <dbReference type="ARBA" id="ARBA00022989"/>
    </source>
</evidence>
<organism evidence="6 7">
    <name type="scientific">Microscilla marina ATCC 23134</name>
    <dbReference type="NCBI Taxonomy" id="313606"/>
    <lineage>
        <taxon>Bacteria</taxon>
        <taxon>Pseudomonadati</taxon>
        <taxon>Bacteroidota</taxon>
        <taxon>Cytophagia</taxon>
        <taxon>Cytophagales</taxon>
        <taxon>Microscillaceae</taxon>
        <taxon>Microscilla</taxon>
    </lineage>
</organism>
<feature type="transmembrane region" description="Helical" evidence="5">
    <location>
        <begin position="168"/>
        <end position="188"/>
    </location>
</feature>
<dbReference type="InterPro" id="IPR000537">
    <property type="entry name" value="UbiA_prenyltransferase"/>
</dbReference>
<evidence type="ECO:0000313" key="6">
    <source>
        <dbReference type="EMBL" id="EAY29129.1"/>
    </source>
</evidence>
<keyword evidence="2 5" id="KW-0812">Transmembrane</keyword>
<feature type="transmembrane region" description="Helical" evidence="5">
    <location>
        <begin position="105"/>
        <end position="124"/>
    </location>
</feature>
<feature type="transmembrane region" description="Helical" evidence="5">
    <location>
        <begin position="136"/>
        <end position="156"/>
    </location>
</feature>
<dbReference type="AlphaFoldDB" id="A1ZKA3"/>
<keyword evidence="7" id="KW-1185">Reference proteome</keyword>
<feature type="transmembrane region" description="Helical" evidence="5">
    <location>
        <begin position="209"/>
        <end position="226"/>
    </location>
</feature>
<feature type="transmembrane region" description="Helical" evidence="5">
    <location>
        <begin position="21"/>
        <end position="44"/>
    </location>
</feature>
<comment type="subcellular location">
    <subcellularLocation>
        <location evidence="1">Membrane</location>
        <topology evidence="1">Multi-pass membrane protein</topology>
    </subcellularLocation>
</comment>
<dbReference type="eggNOG" id="COG0382">
    <property type="taxonomic scope" value="Bacteria"/>
</dbReference>
<sequence length="279" mass="32555">MKAVKDTLYQYLKIPNRGLEWLIYHNLYIALGAMALAFTTYLLLDTPLTQINWALLLFIFCATIFTYNIDRVPFYFNHWFTITLQLVATIGIITCSFWLSWQLLLFVVHLGFIAVFYSIPKGLGWLSWLSLRRIPLLKIFLIAYGWAAVTVILPVITLHTDWQAPQVLYLFTERFLFIFIITLPFDIGDVKNDQNHRIITIPVWLGIKRARQIGYLLIVVYMATAIGHFQQIIFVIMAGVLMFSCGIFLRQVNAQTPRIYYKKYVDGAMFLYFVLFSFV</sequence>
<feature type="transmembrane region" description="Helical" evidence="5">
    <location>
        <begin position="79"/>
        <end position="99"/>
    </location>
</feature>
<accession>A1ZKA3</accession>
<protein>
    <submittedName>
        <fullName evidence="6">Membrane protein, putative</fullName>
    </submittedName>
</protein>
<dbReference type="Proteomes" id="UP000004095">
    <property type="component" value="Unassembled WGS sequence"/>
</dbReference>
<gene>
    <name evidence="6" type="ORF">M23134_02320</name>
</gene>